<gene>
    <name evidence="8" type="ORF">P5673_024936</name>
</gene>
<dbReference type="PANTHER" id="PTHR23055">
    <property type="entry name" value="CALCIUM BINDING PROTEINS"/>
    <property type="match status" value="1"/>
</dbReference>
<evidence type="ECO:0000256" key="1">
    <source>
        <dbReference type="ARBA" id="ARBA00006049"/>
    </source>
</evidence>
<dbReference type="PANTHER" id="PTHR23055:SF178">
    <property type="entry name" value="NEUROCALCIN HOMOLOG"/>
    <property type="match status" value="1"/>
</dbReference>
<name>A0AAD9Q2T7_ACRCE</name>
<dbReference type="Pfam" id="PF13405">
    <property type="entry name" value="EF-hand_6"/>
    <property type="match status" value="1"/>
</dbReference>
<comment type="caution">
    <text evidence="8">The sequence shown here is derived from an EMBL/GenBank/DDBJ whole genome shotgun (WGS) entry which is preliminary data.</text>
</comment>
<evidence type="ECO:0000256" key="6">
    <source>
        <dbReference type="ARBA" id="ARBA00023288"/>
    </source>
</evidence>
<dbReference type="AlphaFoldDB" id="A0AAD9Q2T7"/>
<organism evidence="8 9">
    <name type="scientific">Acropora cervicornis</name>
    <name type="common">Staghorn coral</name>
    <dbReference type="NCBI Taxonomy" id="6130"/>
    <lineage>
        <taxon>Eukaryota</taxon>
        <taxon>Metazoa</taxon>
        <taxon>Cnidaria</taxon>
        <taxon>Anthozoa</taxon>
        <taxon>Hexacorallia</taxon>
        <taxon>Scleractinia</taxon>
        <taxon>Astrocoeniina</taxon>
        <taxon>Acroporidae</taxon>
        <taxon>Acropora</taxon>
    </lineage>
</organism>
<evidence type="ECO:0000256" key="4">
    <source>
        <dbReference type="ARBA" id="ARBA00022737"/>
    </source>
</evidence>
<dbReference type="InterPro" id="IPR018247">
    <property type="entry name" value="EF_Hand_1_Ca_BS"/>
</dbReference>
<evidence type="ECO:0000256" key="3">
    <source>
        <dbReference type="ARBA" id="ARBA00022723"/>
    </source>
</evidence>
<keyword evidence="4" id="KW-0677">Repeat</keyword>
<feature type="domain" description="EF-hand" evidence="7">
    <location>
        <begin position="336"/>
        <end position="371"/>
    </location>
</feature>
<evidence type="ECO:0000256" key="5">
    <source>
        <dbReference type="ARBA" id="ARBA00022837"/>
    </source>
</evidence>
<feature type="domain" description="EF-hand" evidence="7">
    <location>
        <begin position="112"/>
        <end position="147"/>
    </location>
</feature>
<dbReference type="GO" id="GO:0005509">
    <property type="term" value="F:calcium ion binding"/>
    <property type="evidence" value="ECO:0007669"/>
    <property type="project" value="InterPro"/>
</dbReference>
<evidence type="ECO:0000313" key="9">
    <source>
        <dbReference type="Proteomes" id="UP001249851"/>
    </source>
</evidence>
<proteinExistence type="inferred from homology"/>
<comment type="similarity">
    <text evidence="1">Belongs to the recoverin family.</text>
</comment>
<evidence type="ECO:0000256" key="2">
    <source>
        <dbReference type="ARBA" id="ARBA00022707"/>
    </source>
</evidence>
<keyword evidence="6" id="KW-0449">Lipoprotein</keyword>
<evidence type="ECO:0000259" key="7">
    <source>
        <dbReference type="PROSITE" id="PS50222"/>
    </source>
</evidence>
<reference evidence="8" key="1">
    <citation type="journal article" date="2023" name="G3 (Bethesda)">
        <title>Whole genome assembly and annotation of the endangered Caribbean coral Acropora cervicornis.</title>
        <authorList>
            <person name="Selwyn J.D."/>
            <person name="Vollmer S.V."/>
        </authorList>
    </citation>
    <scope>NUCLEOTIDE SEQUENCE</scope>
    <source>
        <strain evidence="8">K2</strain>
    </source>
</reference>
<dbReference type="EMBL" id="JARQWQ010000075">
    <property type="protein sequence ID" value="KAK2553707.1"/>
    <property type="molecule type" value="Genomic_DNA"/>
</dbReference>
<dbReference type="PROSITE" id="PS50222">
    <property type="entry name" value="EF_HAND_2"/>
    <property type="match status" value="6"/>
</dbReference>
<dbReference type="Pfam" id="PF13499">
    <property type="entry name" value="EF-hand_7"/>
    <property type="match status" value="2"/>
</dbReference>
<protein>
    <submittedName>
        <fullName evidence="8">Neurocalcin-like protein</fullName>
    </submittedName>
</protein>
<keyword evidence="9" id="KW-1185">Reference proteome</keyword>
<dbReference type="FunFam" id="1.10.238.10:FF:000009">
    <property type="entry name" value="Visinin-like protein 1"/>
    <property type="match status" value="2"/>
</dbReference>
<keyword evidence="5" id="KW-0106">Calcium</keyword>
<sequence length="431" mass="49428">MYWVVLEEVIQPSLRQHLCNHISNSEIRDSINTEIRDSINRACVTIQECETAMGKQNSKLKPEVLADLKRETEFSEAELKDWYRGFLKDCPSGHLTVDEFKNIYSNFFPHGDASRFAEHVFRTFDKNDDGSIDFREFMCALSVTSRGKLDQKLKWAFSMYDMDGNGYISKDEMLEIVKAIYKMVGNVMKMPDDESTPEKRTEKIFTQMDTNEDGMLSLEEFIEGAKSDPSIVVCCDGLETMGKQNSKLKPEVLADLREQTEFTDSELQEWYKGFLKDCPSGLLTVEEFKKIYGNFFPYGDASKFAEHVFRTFDTNGDGSIDFREFICALSVTSRGKLDQKLKWAFSMYDLDGNGYISRQEMLEIVKAIYKMVGSVMKMPEDESTPEKRTEKIFRQMDKNLDGKLSLAEFIEGAKSDPSIVRLLQCDAQSTG</sequence>
<dbReference type="Gene3D" id="1.10.238.10">
    <property type="entry name" value="EF-hand"/>
    <property type="match status" value="2"/>
</dbReference>
<evidence type="ECO:0000313" key="8">
    <source>
        <dbReference type="EMBL" id="KAK2553707.1"/>
    </source>
</evidence>
<dbReference type="InterPro" id="IPR028846">
    <property type="entry name" value="Recoverin"/>
</dbReference>
<feature type="domain" description="EF-hand" evidence="7">
    <location>
        <begin position="148"/>
        <end position="183"/>
    </location>
</feature>
<feature type="domain" description="EF-hand" evidence="7">
    <location>
        <begin position="300"/>
        <end position="335"/>
    </location>
</feature>
<keyword evidence="3" id="KW-0479">Metal-binding</keyword>
<dbReference type="InterPro" id="IPR011992">
    <property type="entry name" value="EF-hand-dom_pair"/>
</dbReference>
<dbReference type="Pfam" id="PF00036">
    <property type="entry name" value="EF-hand_1"/>
    <property type="match status" value="1"/>
</dbReference>
<dbReference type="CDD" id="cd00051">
    <property type="entry name" value="EFh"/>
    <property type="match status" value="4"/>
</dbReference>
<feature type="domain" description="EF-hand" evidence="7">
    <location>
        <begin position="196"/>
        <end position="231"/>
    </location>
</feature>
<dbReference type="PROSITE" id="PS00018">
    <property type="entry name" value="EF_HAND_1"/>
    <property type="match status" value="5"/>
</dbReference>
<dbReference type="Proteomes" id="UP001249851">
    <property type="component" value="Unassembled WGS sequence"/>
</dbReference>
<dbReference type="PRINTS" id="PR00450">
    <property type="entry name" value="RECOVERIN"/>
</dbReference>
<keyword evidence="2" id="KW-0519">Myristate</keyword>
<accession>A0AAD9Q2T7</accession>
<dbReference type="SMART" id="SM00054">
    <property type="entry name" value="EFh"/>
    <property type="match status" value="6"/>
</dbReference>
<reference evidence="8" key="2">
    <citation type="journal article" date="2023" name="Science">
        <title>Genomic signatures of disease resistance in endangered staghorn corals.</title>
        <authorList>
            <person name="Vollmer S.V."/>
            <person name="Selwyn J.D."/>
            <person name="Despard B.A."/>
            <person name="Roesel C.L."/>
        </authorList>
    </citation>
    <scope>NUCLEOTIDE SEQUENCE</scope>
    <source>
        <strain evidence="8">K2</strain>
    </source>
</reference>
<feature type="domain" description="EF-hand" evidence="7">
    <location>
        <begin position="384"/>
        <end position="419"/>
    </location>
</feature>
<dbReference type="InterPro" id="IPR002048">
    <property type="entry name" value="EF_hand_dom"/>
</dbReference>
<dbReference type="SUPFAM" id="SSF47473">
    <property type="entry name" value="EF-hand"/>
    <property type="match status" value="2"/>
</dbReference>